<evidence type="ECO:0000256" key="1">
    <source>
        <dbReference type="SAM" id="MobiDB-lite"/>
    </source>
</evidence>
<keyword evidence="3" id="KW-1185">Reference proteome</keyword>
<name>A0A918MG88_9ACTN</name>
<feature type="region of interest" description="Disordered" evidence="1">
    <location>
        <begin position="1"/>
        <end position="36"/>
    </location>
</feature>
<reference evidence="2" key="2">
    <citation type="submission" date="2020-09" db="EMBL/GenBank/DDBJ databases">
        <authorList>
            <person name="Sun Q."/>
            <person name="Ohkuma M."/>
        </authorList>
    </citation>
    <scope>NUCLEOTIDE SEQUENCE</scope>
    <source>
        <strain evidence="2">JCM 4369</strain>
    </source>
</reference>
<feature type="region of interest" description="Disordered" evidence="1">
    <location>
        <begin position="186"/>
        <end position="207"/>
    </location>
</feature>
<dbReference type="RefSeq" id="WP_191878503.1">
    <property type="nucleotide sequence ID" value="NZ_BMTD01000035.1"/>
</dbReference>
<comment type="caution">
    <text evidence="2">The sequence shown here is derived from an EMBL/GenBank/DDBJ whole genome shotgun (WGS) entry which is preliminary data.</text>
</comment>
<reference evidence="2" key="1">
    <citation type="journal article" date="2014" name="Int. J. Syst. Evol. Microbiol.">
        <title>Complete genome sequence of Corynebacterium casei LMG S-19264T (=DSM 44701T), isolated from a smear-ripened cheese.</title>
        <authorList>
            <consortium name="US DOE Joint Genome Institute (JGI-PGF)"/>
            <person name="Walter F."/>
            <person name="Albersmeier A."/>
            <person name="Kalinowski J."/>
            <person name="Ruckert C."/>
        </authorList>
    </citation>
    <scope>NUCLEOTIDE SEQUENCE</scope>
    <source>
        <strain evidence="2">JCM 4369</strain>
    </source>
</reference>
<accession>A0A918MG88</accession>
<evidence type="ECO:0000313" key="2">
    <source>
        <dbReference type="EMBL" id="GGV28913.1"/>
    </source>
</evidence>
<feature type="compositionally biased region" description="Basic and acidic residues" evidence="1">
    <location>
        <begin position="195"/>
        <end position="207"/>
    </location>
</feature>
<dbReference type="Proteomes" id="UP000618795">
    <property type="component" value="Unassembled WGS sequence"/>
</dbReference>
<sequence>MSSGTNPAFPLPGKPTRRRRPLPTTDLPVPDIAPRASQQIDVPAGHGAYVYPLATSTAFIGGSYSMDSLTFMLWASKHYAASEDRFILVVLVALIGSQDIGGHITKKQEEIAEHLGYSRRHVGGAQRRLMADGVLRRVRRGVYQLVPSAVLRGGTRKVPGARTERVQQLDLLREILQDPDAPAAFKAMANGELPEDPHDGEKGRAAE</sequence>
<gene>
    <name evidence="2" type="ORF">GCM10010260_81710</name>
</gene>
<proteinExistence type="predicted"/>
<protein>
    <submittedName>
        <fullName evidence="2">Uncharacterized protein</fullName>
    </submittedName>
</protein>
<evidence type="ECO:0000313" key="3">
    <source>
        <dbReference type="Proteomes" id="UP000618795"/>
    </source>
</evidence>
<dbReference type="EMBL" id="BMTD01000035">
    <property type="protein sequence ID" value="GGV28913.1"/>
    <property type="molecule type" value="Genomic_DNA"/>
</dbReference>
<dbReference type="AlphaFoldDB" id="A0A918MG88"/>
<organism evidence="2 3">
    <name type="scientific">Streptomyces filipinensis</name>
    <dbReference type="NCBI Taxonomy" id="66887"/>
    <lineage>
        <taxon>Bacteria</taxon>
        <taxon>Bacillati</taxon>
        <taxon>Actinomycetota</taxon>
        <taxon>Actinomycetes</taxon>
        <taxon>Kitasatosporales</taxon>
        <taxon>Streptomycetaceae</taxon>
        <taxon>Streptomyces</taxon>
    </lineage>
</organism>